<gene>
    <name evidence="1" type="ORF">JP09_000765</name>
</gene>
<protein>
    <submittedName>
        <fullName evidence="1">Uncharacterized protein</fullName>
    </submittedName>
</protein>
<proteinExistence type="predicted"/>
<keyword evidence="2" id="KW-1185">Reference proteome</keyword>
<dbReference type="EMBL" id="JQAN02000002">
    <property type="protein sequence ID" value="PPD59100.1"/>
    <property type="molecule type" value="Genomic_DNA"/>
</dbReference>
<comment type="caution">
    <text evidence="1">The sequence shown here is derived from an EMBL/GenBank/DDBJ whole genome shotgun (WGS) entry which is preliminary data.</text>
</comment>
<sequence>MDSYFPLEDSYHNNYKVNEREFKKYNSDIQKHGERINWDDETGRRIKSLGFIESGSKAESRTLSETREMLDWIKTRANERLQEPLIH</sequence>
<name>A0A2P5P9Z0_9CHLR</name>
<accession>A0A2P5P9Z0</accession>
<dbReference type="AlphaFoldDB" id="A0A2P5P9Z0"/>
<dbReference type="Proteomes" id="UP000235653">
    <property type="component" value="Unassembled WGS sequence"/>
</dbReference>
<reference evidence="1 2" key="1">
    <citation type="journal article" date="2017" name="ISME J.">
        <title>Grape pomace compost harbors organohalide-respiring Dehalogenimonas species with novel reductive dehalogenase genes.</title>
        <authorList>
            <person name="Yang Y."/>
            <person name="Higgins S.A."/>
            <person name="Yan J."/>
            <person name="Simsir B."/>
            <person name="Chourey K."/>
            <person name="Iyer R."/>
            <person name="Hettich R.L."/>
            <person name="Baldwin B."/>
            <person name="Ogles D.M."/>
            <person name="Loffler F.E."/>
        </authorList>
    </citation>
    <scope>NUCLEOTIDE SEQUENCE [LARGE SCALE GENOMIC DNA]</scope>
    <source>
        <strain evidence="1 2">GP</strain>
    </source>
</reference>
<evidence type="ECO:0000313" key="1">
    <source>
        <dbReference type="EMBL" id="PPD59100.1"/>
    </source>
</evidence>
<organism evidence="1 2">
    <name type="scientific">Dehalogenimonas etheniformans</name>
    <dbReference type="NCBI Taxonomy" id="1536648"/>
    <lineage>
        <taxon>Bacteria</taxon>
        <taxon>Bacillati</taxon>
        <taxon>Chloroflexota</taxon>
        <taxon>Dehalococcoidia</taxon>
        <taxon>Dehalococcoidales</taxon>
        <taxon>Dehalococcoidaceae</taxon>
        <taxon>Dehalogenimonas</taxon>
    </lineage>
</organism>
<evidence type="ECO:0000313" key="2">
    <source>
        <dbReference type="Proteomes" id="UP000235653"/>
    </source>
</evidence>